<evidence type="ECO:0000256" key="1">
    <source>
        <dbReference type="ARBA" id="ARBA00022603"/>
    </source>
</evidence>
<accession>A0A6G1HYZ0</accession>
<dbReference type="EMBL" id="ML996693">
    <property type="protein sequence ID" value="KAF2401154.1"/>
    <property type="molecule type" value="Genomic_DNA"/>
</dbReference>
<keyword evidence="8" id="KW-1185">Reference proteome</keyword>
<keyword evidence="3 5" id="KW-0479">Metal-binding</keyword>
<dbReference type="GO" id="GO:0032259">
    <property type="term" value="P:methylation"/>
    <property type="evidence" value="ECO:0007669"/>
    <property type="project" value="UniProtKB-KW"/>
</dbReference>
<evidence type="ECO:0000313" key="7">
    <source>
        <dbReference type="EMBL" id="KAF2401154.1"/>
    </source>
</evidence>
<dbReference type="InterPro" id="IPR036589">
    <property type="entry name" value="HCY_dom_sf"/>
</dbReference>
<dbReference type="Pfam" id="PF02574">
    <property type="entry name" value="S-methyl_trans"/>
    <property type="match status" value="1"/>
</dbReference>
<evidence type="ECO:0000259" key="6">
    <source>
        <dbReference type="PROSITE" id="PS50970"/>
    </source>
</evidence>
<comment type="cofactor">
    <cofactor evidence="5">
        <name>Zn(2+)</name>
        <dbReference type="ChEBI" id="CHEBI:29105"/>
    </cofactor>
</comment>
<keyword evidence="1 5" id="KW-0489">Methyltransferase</keyword>
<proteinExistence type="predicted"/>
<reference evidence="7" key="1">
    <citation type="journal article" date="2020" name="Stud. Mycol.">
        <title>101 Dothideomycetes genomes: a test case for predicting lifestyles and emergence of pathogens.</title>
        <authorList>
            <person name="Haridas S."/>
            <person name="Albert R."/>
            <person name="Binder M."/>
            <person name="Bloem J."/>
            <person name="Labutti K."/>
            <person name="Salamov A."/>
            <person name="Andreopoulos B."/>
            <person name="Baker S."/>
            <person name="Barry K."/>
            <person name="Bills G."/>
            <person name="Bluhm B."/>
            <person name="Cannon C."/>
            <person name="Castanera R."/>
            <person name="Culley D."/>
            <person name="Daum C."/>
            <person name="Ezra D."/>
            <person name="Gonzalez J."/>
            <person name="Henrissat B."/>
            <person name="Kuo A."/>
            <person name="Liang C."/>
            <person name="Lipzen A."/>
            <person name="Lutzoni F."/>
            <person name="Magnuson J."/>
            <person name="Mondo S."/>
            <person name="Nolan M."/>
            <person name="Ohm R."/>
            <person name="Pangilinan J."/>
            <person name="Park H.-J."/>
            <person name="Ramirez L."/>
            <person name="Alfaro M."/>
            <person name="Sun H."/>
            <person name="Tritt A."/>
            <person name="Yoshinaga Y."/>
            <person name="Zwiers L.-H."/>
            <person name="Turgeon B."/>
            <person name="Goodwin S."/>
            <person name="Spatafora J."/>
            <person name="Crous P."/>
            <person name="Grigoriev I."/>
        </authorList>
    </citation>
    <scope>NUCLEOTIDE SEQUENCE</scope>
    <source>
        <strain evidence="7">CBS 262.69</strain>
    </source>
</reference>
<dbReference type="NCBIfam" id="NF007020">
    <property type="entry name" value="PRK09485.1"/>
    <property type="match status" value="1"/>
</dbReference>
<feature type="binding site" evidence="5">
    <location>
        <position position="296"/>
    </location>
    <ligand>
        <name>Zn(2+)</name>
        <dbReference type="ChEBI" id="CHEBI:29105"/>
    </ligand>
</feature>
<evidence type="ECO:0000256" key="4">
    <source>
        <dbReference type="ARBA" id="ARBA00022833"/>
    </source>
</evidence>
<dbReference type="GO" id="GO:0009086">
    <property type="term" value="P:methionine biosynthetic process"/>
    <property type="evidence" value="ECO:0007669"/>
    <property type="project" value="InterPro"/>
</dbReference>
<organism evidence="7 8">
    <name type="scientific">Trichodelitschia bisporula</name>
    <dbReference type="NCBI Taxonomy" id="703511"/>
    <lineage>
        <taxon>Eukaryota</taxon>
        <taxon>Fungi</taxon>
        <taxon>Dikarya</taxon>
        <taxon>Ascomycota</taxon>
        <taxon>Pezizomycotina</taxon>
        <taxon>Dothideomycetes</taxon>
        <taxon>Dothideomycetes incertae sedis</taxon>
        <taxon>Phaeotrichales</taxon>
        <taxon>Phaeotrichaceae</taxon>
        <taxon>Trichodelitschia</taxon>
    </lineage>
</organism>
<evidence type="ECO:0000256" key="3">
    <source>
        <dbReference type="ARBA" id="ARBA00022723"/>
    </source>
</evidence>
<dbReference type="AlphaFoldDB" id="A0A6G1HYZ0"/>
<dbReference type="InterPro" id="IPR017226">
    <property type="entry name" value="BHMT-like"/>
</dbReference>
<evidence type="ECO:0000256" key="5">
    <source>
        <dbReference type="PROSITE-ProRule" id="PRU00333"/>
    </source>
</evidence>
<dbReference type="Gene3D" id="3.20.20.330">
    <property type="entry name" value="Homocysteine-binding-like domain"/>
    <property type="match status" value="1"/>
</dbReference>
<dbReference type="PROSITE" id="PS50970">
    <property type="entry name" value="HCY"/>
    <property type="match status" value="1"/>
</dbReference>
<keyword evidence="2 5" id="KW-0808">Transferase</keyword>
<dbReference type="PANTHER" id="PTHR46015:SF1">
    <property type="entry name" value="HOMOCYSTEINE S-METHYLTRANSFERASE-LIKE ISOFORM 1"/>
    <property type="match status" value="1"/>
</dbReference>
<dbReference type="InterPro" id="IPR051486">
    <property type="entry name" value="Hcy_S-methyltransferase"/>
</dbReference>
<dbReference type="GO" id="GO:0008270">
    <property type="term" value="F:zinc ion binding"/>
    <property type="evidence" value="ECO:0007669"/>
    <property type="project" value="InterPro"/>
</dbReference>
<dbReference type="InterPro" id="IPR003726">
    <property type="entry name" value="HCY_dom"/>
</dbReference>
<keyword evidence="4 5" id="KW-0862">Zinc</keyword>
<gene>
    <name evidence="7" type="ORF">EJ06DRAFT_379753</name>
</gene>
<dbReference type="OrthoDB" id="261426at2759"/>
<protein>
    <submittedName>
        <fullName evidence="7">Homocysteine S-methyltransferase</fullName>
    </submittedName>
</protein>
<dbReference type="PIRSF" id="PIRSF037505">
    <property type="entry name" value="Betaine_HMT"/>
    <property type="match status" value="1"/>
</dbReference>
<dbReference type="GO" id="GO:0033528">
    <property type="term" value="P:S-methylmethionine cycle"/>
    <property type="evidence" value="ECO:0007669"/>
    <property type="project" value="TreeGrafter"/>
</dbReference>
<dbReference type="GO" id="GO:0008898">
    <property type="term" value="F:S-adenosylmethionine-homocysteine S-methyltransferase activity"/>
    <property type="evidence" value="ECO:0007669"/>
    <property type="project" value="TreeGrafter"/>
</dbReference>
<feature type="binding site" evidence="5">
    <location>
        <position position="229"/>
    </location>
    <ligand>
        <name>Zn(2+)</name>
        <dbReference type="ChEBI" id="CHEBI:29105"/>
    </ligand>
</feature>
<sequence length="319" mass="35391">MAMDIVDFLRNSPLPILLDGALATELARRGYTFTTPLWSADALLHEPNELRRIHDIYYTMGANIAMTATYHASIKGLCEHAAVSEERARRLIHISVGVAKRARRRVTTAYCNQPMFIAGSVGPYGAFLANGSEYRGDYWLPEDDLKAFHRGRIEELLKAGVDMLFCEKMPSYEEVRVLFHFLADEFPEAKVLFSFTVKDADHLSDGTPLSTVAALFKESPKVLAIGVSCAPEALATAACTVLRRHTDKPLLICPNSGETYGAAAKEWSGKQPAQRPFHECVRVWEGLGIRFIGGCCRTTPDDIERLHSMLYPDSIGPVN</sequence>
<name>A0A6G1HYZ0_9PEZI</name>
<evidence type="ECO:0000313" key="8">
    <source>
        <dbReference type="Proteomes" id="UP000799640"/>
    </source>
</evidence>
<feature type="binding site" evidence="5">
    <location>
        <position position="295"/>
    </location>
    <ligand>
        <name>Zn(2+)</name>
        <dbReference type="ChEBI" id="CHEBI:29105"/>
    </ligand>
</feature>
<dbReference type="PANTHER" id="PTHR46015">
    <property type="entry name" value="ZGC:172121"/>
    <property type="match status" value="1"/>
</dbReference>
<dbReference type="Proteomes" id="UP000799640">
    <property type="component" value="Unassembled WGS sequence"/>
</dbReference>
<evidence type="ECO:0000256" key="2">
    <source>
        <dbReference type="ARBA" id="ARBA00022679"/>
    </source>
</evidence>
<dbReference type="SUPFAM" id="SSF82282">
    <property type="entry name" value="Homocysteine S-methyltransferase"/>
    <property type="match status" value="1"/>
</dbReference>
<feature type="domain" description="Hcy-binding" evidence="6">
    <location>
        <begin position="4"/>
        <end position="310"/>
    </location>
</feature>